<dbReference type="InterPro" id="IPR051401">
    <property type="entry name" value="GtrA_CellWall_Glycosyl"/>
</dbReference>
<keyword evidence="4 6" id="KW-1133">Transmembrane helix</keyword>
<evidence type="ECO:0000256" key="4">
    <source>
        <dbReference type="ARBA" id="ARBA00022989"/>
    </source>
</evidence>
<feature type="transmembrane region" description="Helical" evidence="6">
    <location>
        <begin position="12"/>
        <end position="35"/>
    </location>
</feature>
<feature type="transmembrane region" description="Helical" evidence="6">
    <location>
        <begin position="86"/>
        <end position="108"/>
    </location>
</feature>
<keyword evidence="3 6" id="KW-0812">Transmembrane</keyword>
<dbReference type="AlphaFoldDB" id="A0A927K2B8"/>
<keyword evidence="5 6" id="KW-0472">Membrane</keyword>
<feature type="domain" description="GtrA/DPMS transmembrane" evidence="7">
    <location>
        <begin position="15"/>
        <end position="143"/>
    </location>
</feature>
<evidence type="ECO:0000313" key="8">
    <source>
        <dbReference type="EMBL" id="MBD8868699.1"/>
    </source>
</evidence>
<sequence length="156" mass="16725">MASRRLQRISGEGARFLVVGALATLVSLVLFNVLVHGAGMGVGAMNSWPLPAFILANLVGMVVSYRGSRSWAFRHRTEVGPTGGRVGFLVVNLVSLVIPLTCLTISRYALGLDGALADNVAANVVGLGLGTVFRFWASRRYVFRRRPRRSRAGAAV</sequence>
<feature type="transmembrane region" description="Helical" evidence="6">
    <location>
        <begin position="120"/>
        <end position="137"/>
    </location>
</feature>
<protein>
    <submittedName>
        <fullName evidence="8">GtrA family protein</fullName>
    </submittedName>
</protein>
<gene>
    <name evidence="8" type="ORF">IE331_03580</name>
</gene>
<dbReference type="RefSeq" id="WP_192140543.1">
    <property type="nucleotide sequence ID" value="NZ_JACYXZ010000001.1"/>
</dbReference>
<accession>A0A927K2B8</accession>
<evidence type="ECO:0000256" key="5">
    <source>
        <dbReference type="ARBA" id="ARBA00023136"/>
    </source>
</evidence>
<evidence type="ECO:0000256" key="6">
    <source>
        <dbReference type="SAM" id="Phobius"/>
    </source>
</evidence>
<dbReference type="GO" id="GO:0000271">
    <property type="term" value="P:polysaccharide biosynthetic process"/>
    <property type="evidence" value="ECO:0007669"/>
    <property type="project" value="InterPro"/>
</dbReference>
<organism evidence="8 9">
    <name type="scientific">Nocardioides donggukensis</name>
    <dbReference type="NCBI Taxonomy" id="2774019"/>
    <lineage>
        <taxon>Bacteria</taxon>
        <taxon>Bacillati</taxon>
        <taxon>Actinomycetota</taxon>
        <taxon>Actinomycetes</taxon>
        <taxon>Propionibacteriales</taxon>
        <taxon>Nocardioidaceae</taxon>
        <taxon>Nocardioides</taxon>
    </lineage>
</organism>
<dbReference type="EMBL" id="JACYXZ010000001">
    <property type="protein sequence ID" value="MBD8868699.1"/>
    <property type="molecule type" value="Genomic_DNA"/>
</dbReference>
<evidence type="ECO:0000313" key="9">
    <source>
        <dbReference type="Proteomes" id="UP000616839"/>
    </source>
</evidence>
<comment type="subcellular location">
    <subcellularLocation>
        <location evidence="1">Membrane</location>
        <topology evidence="1">Multi-pass membrane protein</topology>
    </subcellularLocation>
</comment>
<feature type="transmembrane region" description="Helical" evidence="6">
    <location>
        <begin position="47"/>
        <end position="65"/>
    </location>
</feature>
<dbReference type="Pfam" id="PF04138">
    <property type="entry name" value="GtrA_DPMS_TM"/>
    <property type="match status" value="1"/>
</dbReference>
<comment type="caution">
    <text evidence="8">The sequence shown here is derived from an EMBL/GenBank/DDBJ whole genome shotgun (WGS) entry which is preliminary data.</text>
</comment>
<evidence type="ECO:0000256" key="2">
    <source>
        <dbReference type="ARBA" id="ARBA00009399"/>
    </source>
</evidence>
<reference evidence="8" key="1">
    <citation type="submission" date="2020-09" db="EMBL/GenBank/DDBJ databases">
        <title>Nocardioides sp. strain MJB4 16S ribosomal RNA gene Genome sequencing and assembly.</title>
        <authorList>
            <person name="Kim I."/>
        </authorList>
    </citation>
    <scope>NUCLEOTIDE SEQUENCE</scope>
    <source>
        <strain evidence="8">MJB4</strain>
    </source>
</reference>
<dbReference type="PANTHER" id="PTHR38459">
    <property type="entry name" value="PROPHAGE BACTOPRENOL-LINKED GLUCOSE TRANSLOCASE HOMOLOG"/>
    <property type="match status" value="1"/>
</dbReference>
<dbReference type="GO" id="GO:0005886">
    <property type="term" value="C:plasma membrane"/>
    <property type="evidence" value="ECO:0007669"/>
    <property type="project" value="TreeGrafter"/>
</dbReference>
<dbReference type="PANTHER" id="PTHR38459:SF1">
    <property type="entry name" value="PROPHAGE BACTOPRENOL-LINKED GLUCOSE TRANSLOCASE HOMOLOG"/>
    <property type="match status" value="1"/>
</dbReference>
<comment type="similarity">
    <text evidence="2">Belongs to the GtrA family.</text>
</comment>
<evidence type="ECO:0000256" key="1">
    <source>
        <dbReference type="ARBA" id="ARBA00004141"/>
    </source>
</evidence>
<keyword evidence="9" id="KW-1185">Reference proteome</keyword>
<dbReference type="InterPro" id="IPR007267">
    <property type="entry name" value="GtrA_DPMS_TM"/>
</dbReference>
<proteinExistence type="inferred from homology"/>
<evidence type="ECO:0000256" key="3">
    <source>
        <dbReference type="ARBA" id="ARBA00022692"/>
    </source>
</evidence>
<name>A0A927K2B8_9ACTN</name>
<dbReference type="Proteomes" id="UP000616839">
    <property type="component" value="Unassembled WGS sequence"/>
</dbReference>
<evidence type="ECO:0000259" key="7">
    <source>
        <dbReference type="Pfam" id="PF04138"/>
    </source>
</evidence>